<comment type="caution">
    <text evidence="5">The sequence shown here is derived from an EMBL/GenBank/DDBJ whole genome shotgun (WGS) entry which is preliminary data.</text>
</comment>
<dbReference type="GO" id="GO:0008270">
    <property type="term" value="F:zinc ion binding"/>
    <property type="evidence" value="ECO:0007669"/>
    <property type="project" value="UniProtKB-KW"/>
</dbReference>
<dbReference type="PROSITE" id="PS50158">
    <property type="entry name" value="ZF_CCHC"/>
    <property type="match status" value="1"/>
</dbReference>
<dbReference type="InterPro" id="IPR001878">
    <property type="entry name" value="Znf_CCHC"/>
</dbReference>
<evidence type="ECO:0000256" key="2">
    <source>
        <dbReference type="PROSITE-ProRule" id="PRU00047"/>
    </source>
</evidence>
<dbReference type="Pfam" id="PF14223">
    <property type="entry name" value="Retrotran_gag_2"/>
    <property type="match status" value="1"/>
</dbReference>
<keyword evidence="2" id="KW-0862">Zinc</keyword>
<dbReference type="PROSITE" id="PS50994">
    <property type="entry name" value="INTEGRASE"/>
    <property type="match status" value="1"/>
</dbReference>
<reference evidence="5 6" key="1">
    <citation type="submission" date="2024-01" db="EMBL/GenBank/DDBJ databases">
        <title>Genome assemblies of Stephania.</title>
        <authorList>
            <person name="Yang L."/>
        </authorList>
    </citation>
    <scope>NUCLEOTIDE SEQUENCE [LARGE SCALE GENOMIC DNA]</scope>
    <source>
        <strain evidence="5">YNDBR</strain>
        <tissue evidence="5">Leaf</tissue>
    </source>
</reference>
<name>A0AAP0KXB8_9MAGN</name>
<dbReference type="Gene3D" id="4.10.60.10">
    <property type="entry name" value="Zinc finger, CCHC-type"/>
    <property type="match status" value="1"/>
</dbReference>
<dbReference type="InterPro" id="IPR057670">
    <property type="entry name" value="SH3_retrovirus"/>
</dbReference>
<dbReference type="InterPro" id="IPR036397">
    <property type="entry name" value="RNaseH_sf"/>
</dbReference>
<dbReference type="SUPFAM" id="SSF53098">
    <property type="entry name" value="Ribonuclease H-like"/>
    <property type="match status" value="1"/>
</dbReference>
<dbReference type="SMART" id="SM00343">
    <property type="entry name" value="ZnF_C2HC"/>
    <property type="match status" value="1"/>
</dbReference>
<keyword evidence="6" id="KW-1185">Reference proteome</keyword>
<organism evidence="5 6">
    <name type="scientific">Stephania yunnanensis</name>
    <dbReference type="NCBI Taxonomy" id="152371"/>
    <lineage>
        <taxon>Eukaryota</taxon>
        <taxon>Viridiplantae</taxon>
        <taxon>Streptophyta</taxon>
        <taxon>Embryophyta</taxon>
        <taxon>Tracheophyta</taxon>
        <taxon>Spermatophyta</taxon>
        <taxon>Magnoliopsida</taxon>
        <taxon>Ranunculales</taxon>
        <taxon>Menispermaceae</taxon>
        <taxon>Menispermoideae</taxon>
        <taxon>Cissampelideae</taxon>
        <taxon>Stephania</taxon>
    </lineage>
</organism>
<dbReference type="Pfam" id="PF13976">
    <property type="entry name" value="gag_pre-integrs"/>
    <property type="match status" value="1"/>
</dbReference>
<proteinExistence type="predicted"/>
<keyword evidence="1" id="KW-0645">Protease</keyword>
<dbReference type="AlphaFoldDB" id="A0AAP0KXB8"/>
<dbReference type="Proteomes" id="UP001420932">
    <property type="component" value="Unassembled WGS sequence"/>
</dbReference>
<keyword evidence="2" id="KW-0479">Metal-binding</keyword>
<evidence type="ECO:0000256" key="1">
    <source>
        <dbReference type="ARBA" id="ARBA00022670"/>
    </source>
</evidence>
<dbReference type="EMBL" id="JBBNAF010000003">
    <property type="protein sequence ID" value="KAK9160527.1"/>
    <property type="molecule type" value="Genomic_DNA"/>
</dbReference>
<dbReference type="Pfam" id="PF22936">
    <property type="entry name" value="Pol_BBD"/>
    <property type="match status" value="1"/>
</dbReference>
<protein>
    <recommendedName>
        <fullName evidence="7">Retrovirus-related Pol polyprotein from transposon TNT 1-94</fullName>
    </recommendedName>
</protein>
<feature type="domain" description="CCHC-type" evidence="3">
    <location>
        <begin position="293"/>
        <end position="308"/>
    </location>
</feature>
<dbReference type="Pfam" id="PF25597">
    <property type="entry name" value="SH3_retrovirus"/>
    <property type="match status" value="1"/>
</dbReference>
<dbReference type="SUPFAM" id="SSF57756">
    <property type="entry name" value="Retrovirus zinc finger-like domains"/>
    <property type="match status" value="1"/>
</dbReference>
<dbReference type="InterPro" id="IPR039537">
    <property type="entry name" value="Retrotran_Ty1/copia-like"/>
</dbReference>
<dbReference type="Gene3D" id="3.30.420.10">
    <property type="entry name" value="Ribonuclease H-like superfamily/Ribonuclease H"/>
    <property type="match status" value="1"/>
</dbReference>
<evidence type="ECO:0000259" key="4">
    <source>
        <dbReference type="PROSITE" id="PS50994"/>
    </source>
</evidence>
<keyword evidence="1" id="KW-0378">Hydrolase</keyword>
<dbReference type="InterPro" id="IPR012337">
    <property type="entry name" value="RNaseH-like_sf"/>
</dbReference>
<dbReference type="Pfam" id="PF00665">
    <property type="entry name" value="rve"/>
    <property type="match status" value="1"/>
</dbReference>
<dbReference type="PANTHER" id="PTHR42648">
    <property type="entry name" value="TRANSPOSASE, PUTATIVE-RELATED"/>
    <property type="match status" value="1"/>
</dbReference>
<accession>A0AAP0KXB8</accession>
<dbReference type="InterPro" id="IPR036875">
    <property type="entry name" value="Znf_CCHC_sf"/>
</dbReference>
<dbReference type="GO" id="GO:0003676">
    <property type="term" value="F:nucleic acid binding"/>
    <property type="evidence" value="ECO:0007669"/>
    <property type="project" value="InterPro"/>
</dbReference>
<evidence type="ECO:0000313" key="6">
    <source>
        <dbReference type="Proteomes" id="UP001420932"/>
    </source>
</evidence>
<keyword evidence="2" id="KW-0863">Zinc-finger</keyword>
<dbReference type="GO" id="GO:0008233">
    <property type="term" value="F:peptidase activity"/>
    <property type="evidence" value="ECO:0007669"/>
    <property type="project" value="UniProtKB-KW"/>
</dbReference>
<dbReference type="InterPro" id="IPR054722">
    <property type="entry name" value="PolX-like_BBD"/>
</dbReference>
<dbReference type="InterPro" id="IPR001584">
    <property type="entry name" value="Integrase_cat-core"/>
</dbReference>
<dbReference type="GO" id="GO:0015074">
    <property type="term" value="P:DNA integration"/>
    <property type="evidence" value="ECO:0007669"/>
    <property type="project" value="InterPro"/>
</dbReference>
<dbReference type="GO" id="GO:0006508">
    <property type="term" value="P:proteolysis"/>
    <property type="evidence" value="ECO:0007669"/>
    <property type="project" value="UniProtKB-KW"/>
</dbReference>
<feature type="domain" description="Integrase catalytic" evidence="4">
    <location>
        <begin position="544"/>
        <end position="710"/>
    </location>
</feature>
<gene>
    <name evidence="5" type="ORF">Syun_006868</name>
</gene>
<dbReference type="PANTHER" id="PTHR42648:SF21">
    <property type="entry name" value="CYSTEINE-RICH RLK (RECEPTOR-LIKE PROTEIN KINASE) 8"/>
    <property type="match status" value="1"/>
</dbReference>
<evidence type="ECO:0000259" key="3">
    <source>
        <dbReference type="PROSITE" id="PS50158"/>
    </source>
</evidence>
<sequence>MQTLDPARLREGNSSSRPPYFDGTNYTHWKVRMKFYIRAQNRFLWDAIESGYTPPDKPLKEYTAEEIKIELSNDQAMNHLFCALSENEFNRVSACQTAKEVWEKLGVHYEGTMQVKKTKLRILEEHYETFRVGSDEDIATAITRFTKLLNEIKNLGKNYDQETSVYKFLRGLPKEWESKKYAIQSAQNLGDYTFDALCGELTVHEFELKDRARLEALSGGTKSSRKDIALKANSSPSASVEIIENEKSCDDNDLEEEVAMLSRKLNRAMYKRDKYKKKFRSGSKEGKSNETICFGCGKPGHIKADCKSKKVFDKKKGKKSFKATWDDSSSSSSESESESEKAILCLMAQGEDARKSTPWYLDSGCSRHMTGDAHQFIKLKRHDGGKVTFGDNNKGRVIGLGTVGNNSLSISNVYLVDGLKHNLLSISQLCDKGFHVMFESSKCIVRNEKHETLFIAYRDKNVYAINFDEMNMQNVSCLSAQSECDAWLWHRRLGHSSMENLSKLTKHDLVKGLPKCTFKKDKECEPCILGKQVKSSFKTKVTSDVTRALELIHMDLFGPTQTQSLGGKSYCFVIVDDFTRYTWVYFLSHKHEVFDVFVQFCALVENEKGYKITIIRSDRGGEFVNRNLEDFCAKQGYTHQLSSPRTPQQNGVVERKNRTLQEMCRTMLNEYNIAKHFWAEAINTACYVINKVNVRKQVKKTPYELWKGRKPNISYFKVFGCTCYVLNDKDQLDKFDPKSKVCTFLGYSMHKTKHIGCLIDQPKP</sequence>
<dbReference type="InterPro" id="IPR025724">
    <property type="entry name" value="GAG-pre-integrase_dom"/>
</dbReference>
<evidence type="ECO:0008006" key="7">
    <source>
        <dbReference type="Google" id="ProtNLM"/>
    </source>
</evidence>
<evidence type="ECO:0000313" key="5">
    <source>
        <dbReference type="EMBL" id="KAK9160527.1"/>
    </source>
</evidence>